<sequence>MFIEKITICNLFAYYGKVEVEFGRKIEGKNLYCIYGNNGYGKTSFINACKILFIGTGLKETHIPENFKHFASTPTKFIKGDANYSGILNSNAYHEAKEEFYIIFEGNVQGKQFILKRAWEHVYTPQINEILEFSFGDEIYHDTEAQEKINILLLPTNFVDFFFFNGEEIGEISENLRKGLKDKIEEILKIKPLDIILNEIKKYIRELKEQQMKDNKTQEDYRFNNKELENIKERLESQQKSIKDLESDREDNQSQIQTKIAQRDKLIADTAEERKALYAQRNSSEEELQGYKNKLEDSLKSVIFAGNQELINRLGQELKALQTHSRKEDINTLNRLLPELKQIAQESLQQDLTYQKIQREFEEIGEIFANALEKMPKVLEGKNFYHSHITTTNALVLEKALIRLENTDLYYTIFSIKELKSHLKEIKARIDELQVDEYTQNKREGLEEDIKDLQAQQSSLGEKLAREIEEFKRFSLQKEEIERKIWNLEQQINTTRIDNKLHILEELEKSVNSYKTKLIDKLRAELKERILDKYKILLPNDNIQDLEINEEFEIHLKDTREKLVIIESQSSGQKQILAIAIFWALSELSNSQIPLIIDTPLGRIDSTNRRHIIQNYYAQNLQTIILPTDSEISQREYQYAKPYIARLYKIDNNADRSHATINNATIDEIL</sequence>
<dbReference type="InterPro" id="IPR027417">
    <property type="entry name" value="P-loop_NTPase"/>
</dbReference>
<feature type="region of interest" description="Disordered" evidence="2">
    <location>
        <begin position="239"/>
        <end position="260"/>
    </location>
</feature>
<organism evidence="3">
    <name type="scientific">uncultured Helicobacter sp</name>
    <dbReference type="NCBI Taxonomy" id="175537"/>
    <lineage>
        <taxon>Bacteria</taxon>
        <taxon>Pseudomonadati</taxon>
        <taxon>Campylobacterota</taxon>
        <taxon>Epsilonproteobacteria</taxon>
        <taxon>Campylobacterales</taxon>
        <taxon>Helicobacteraceae</taxon>
        <taxon>Helicobacter</taxon>
        <taxon>environmental samples</taxon>
    </lineage>
</organism>
<protein>
    <submittedName>
        <fullName evidence="3">Uncharacterized protein</fullName>
    </submittedName>
</protein>
<name>A0A650EM61_9HELI</name>
<dbReference type="Gene3D" id="3.40.50.300">
    <property type="entry name" value="P-loop containing nucleotide triphosphate hydrolases"/>
    <property type="match status" value="2"/>
</dbReference>
<feature type="coiled-coil region" evidence="1">
    <location>
        <begin position="416"/>
        <end position="524"/>
    </location>
</feature>
<evidence type="ECO:0000313" key="3">
    <source>
        <dbReference type="EMBL" id="QGT50228.1"/>
    </source>
</evidence>
<dbReference type="SUPFAM" id="SSF52540">
    <property type="entry name" value="P-loop containing nucleoside triphosphate hydrolases"/>
    <property type="match status" value="2"/>
</dbReference>
<accession>A0A650EM61</accession>
<feature type="compositionally biased region" description="Basic and acidic residues" evidence="2">
    <location>
        <begin position="239"/>
        <end position="252"/>
    </location>
</feature>
<dbReference type="PANTHER" id="PTHR32114:SF2">
    <property type="entry name" value="ABC TRANSPORTER ABCH.3"/>
    <property type="match status" value="1"/>
</dbReference>
<keyword evidence="1" id="KW-0175">Coiled coil</keyword>
<dbReference type="EMBL" id="MN577568">
    <property type="protein sequence ID" value="QGT50228.1"/>
    <property type="molecule type" value="Genomic_DNA"/>
</dbReference>
<dbReference type="AlphaFoldDB" id="A0A650EM61"/>
<dbReference type="PANTHER" id="PTHR32114">
    <property type="entry name" value="ABC TRANSPORTER ABCH.3"/>
    <property type="match status" value="1"/>
</dbReference>
<gene>
    <name evidence="3" type="ORF">Helico6505_0600</name>
</gene>
<evidence type="ECO:0000256" key="2">
    <source>
        <dbReference type="SAM" id="MobiDB-lite"/>
    </source>
</evidence>
<reference evidence="3" key="1">
    <citation type="journal article" date="2020" name="J. ISSAAS">
        <title>Lactobacilli and other gastrointestinal microbiota of Peromyscus leucopus, reservoir host for agents of Lyme disease and other zoonoses in North America.</title>
        <authorList>
            <person name="Milovic A."/>
            <person name="Bassam K."/>
            <person name="Shao H."/>
            <person name="Chatzistamou I."/>
            <person name="Tufts D.M."/>
            <person name="Diuk-Wasser M."/>
            <person name="Barbour A.G."/>
        </authorList>
    </citation>
    <scope>NUCLEOTIDE SEQUENCE</scope>
    <source>
        <strain evidence="3">LL4</strain>
    </source>
</reference>
<evidence type="ECO:0000256" key="1">
    <source>
        <dbReference type="SAM" id="Coils"/>
    </source>
</evidence>
<proteinExistence type="predicted"/>